<dbReference type="EMBL" id="JAFJMO010000012">
    <property type="protein sequence ID" value="KAJ8261280.1"/>
    <property type="molecule type" value="Genomic_DNA"/>
</dbReference>
<evidence type="ECO:0000313" key="2">
    <source>
        <dbReference type="Proteomes" id="UP001152803"/>
    </source>
</evidence>
<gene>
    <name evidence="1" type="ORF">COCON_G00170030</name>
</gene>
<accession>A0A9Q1D7V1</accession>
<proteinExistence type="predicted"/>
<dbReference type="Proteomes" id="UP001152803">
    <property type="component" value="Unassembled WGS sequence"/>
</dbReference>
<protein>
    <submittedName>
        <fullName evidence="1">Uncharacterized protein</fullName>
    </submittedName>
</protein>
<dbReference type="AlphaFoldDB" id="A0A9Q1D7V1"/>
<reference evidence="1" key="1">
    <citation type="journal article" date="2023" name="Science">
        <title>Genome structures resolve the early diversification of teleost fishes.</title>
        <authorList>
            <person name="Parey E."/>
            <person name="Louis A."/>
            <person name="Montfort J."/>
            <person name="Bouchez O."/>
            <person name="Roques C."/>
            <person name="Iampietro C."/>
            <person name="Lluch J."/>
            <person name="Castinel A."/>
            <person name="Donnadieu C."/>
            <person name="Desvignes T."/>
            <person name="Floi Bucao C."/>
            <person name="Jouanno E."/>
            <person name="Wen M."/>
            <person name="Mejri S."/>
            <person name="Dirks R."/>
            <person name="Jansen H."/>
            <person name="Henkel C."/>
            <person name="Chen W.J."/>
            <person name="Zahm M."/>
            <person name="Cabau C."/>
            <person name="Klopp C."/>
            <person name="Thompson A.W."/>
            <person name="Robinson-Rechavi M."/>
            <person name="Braasch I."/>
            <person name="Lecointre G."/>
            <person name="Bobe J."/>
            <person name="Postlethwait J.H."/>
            <person name="Berthelot C."/>
            <person name="Roest Crollius H."/>
            <person name="Guiguen Y."/>
        </authorList>
    </citation>
    <scope>NUCLEOTIDE SEQUENCE</scope>
    <source>
        <strain evidence="1">Concon-B</strain>
    </source>
</reference>
<keyword evidence="2" id="KW-1185">Reference proteome</keyword>
<comment type="caution">
    <text evidence="1">The sequence shown here is derived from an EMBL/GenBank/DDBJ whole genome shotgun (WGS) entry which is preliminary data.</text>
</comment>
<evidence type="ECO:0000313" key="1">
    <source>
        <dbReference type="EMBL" id="KAJ8261280.1"/>
    </source>
</evidence>
<name>A0A9Q1D7V1_CONCO</name>
<sequence length="110" mass="12192">HKSIRAGVFVRVLPLLPETQIASAPYTVDGRFLEAHSLRPPYGRVLLVVGVSCVAKSELTDGSQELNTSKFQGGNQCMLLKTRGRKEKALLLRGSILIRDIDCLEENRNM</sequence>
<organism evidence="1 2">
    <name type="scientific">Conger conger</name>
    <name type="common">Conger eel</name>
    <name type="synonym">Muraena conger</name>
    <dbReference type="NCBI Taxonomy" id="82655"/>
    <lineage>
        <taxon>Eukaryota</taxon>
        <taxon>Metazoa</taxon>
        <taxon>Chordata</taxon>
        <taxon>Craniata</taxon>
        <taxon>Vertebrata</taxon>
        <taxon>Euteleostomi</taxon>
        <taxon>Actinopterygii</taxon>
        <taxon>Neopterygii</taxon>
        <taxon>Teleostei</taxon>
        <taxon>Anguilliformes</taxon>
        <taxon>Congridae</taxon>
        <taxon>Conger</taxon>
    </lineage>
</organism>
<feature type="non-terminal residue" evidence="1">
    <location>
        <position position="1"/>
    </location>
</feature>